<dbReference type="CDD" id="cd07478">
    <property type="entry name" value="Peptidases_S8_CspA-like"/>
    <property type="match status" value="1"/>
</dbReference>
<sequence>MPECQDIITSEEYGDFIWEIAENPEIIRQKYSEYCPQLINYRYVCAYERLDRIREIGLRNYSYSSIPKLFGLMDTTAVAATGAIRLQNQTGFELTGRDVIVGFIDTGIDYTNSIFKNSTGQTRILEIWDQSDSSGNIPDGFDYGSLYTAVDINRALGDTNPYSVVPHRDENGHGTIMAGVACGGYDRQRDFVGSAPDASIAVVKLKPAKQYLRDHFFIKDGVDAYQENDIMLAVSYLMDLRMRYSRPLVIVLGVGTGNGSRTGGSPLAQLLGKMGQIIGNCVVVCSGNEANARLHYQGRLGDGMSEDVEFRVGADTKGFALELWGNTPDVFSVSLISPLGESIPRIPARKNYGQTVNFLLDGTTVEVDYRLVESGTGEELVFLRFINPSEGIWVIRVYGNNILNGAYNIWGNLNQFTENIFFLKPEPEGTLTVPSSAQNIITVGGFDNQSNSIYPPSGRGFTRDNRIKPDIVAPAVSVYAPNTTGGFTGKSGTSIGAALTAGCCAQMLQWGYVQGNEPYMRTNYIKNYLIRGAKRERDVEYPSPIWGYGEINVYNSFLIITRT</sequence>
<dbReference type="Pfam" id="PF00082">
    <property type="entry name" value="Peptidase_S8"/>
    <property type="match status" value="2"/>
</dbReference>
<feature type="domain" description="Peptidase S8/S53" evidence="6">
    <location>
        <begin position="96"/>
        <end position="297"/>
    </location>
</feature>
<feature type="domain" description="Peptidase S8/S53" evidence="6">
    <location>
        <begin position="423"/>
        <end position="549"/>
    </location>
</feature>
<dbReference type="PIRSF" id="PIRSF037894">
    <property type="entry name" value="Subtilisin_rel_CspABC"/>
    <property type="match status" value="1"/>
</dbReference>
<proteinExistence type="inferred from homology"/>
<gene>
    <name evidence="7" type="ORF">H8S00_00395</name>
</gene>
<dbReference type="InterPro" id="IPR015500">
    <property type="entry name" value="Peptidase_S8_subtilisin-rel"/>
</dbReference>
<dbReference type="InterPro" id="IPR023827">
    <property type="entry name" value="Peptidase_S8_Asp-AS"/>
</dbReference>
<reference evidence="7 8" key="1">
    <citation type="submission" date="2020-08" db="EMBL/GenBank/DDBJ databases">
        <title>Genome public.</title>
        <authorList>
            <person name="Liu C."/>
            <person name="Sun Q."/>
        </authorList>
    </citation>
    <scope>NUCLEOTIDE SEQUENCE [LARGE SCALE GENOMIC DNA]</scope>
    <source>
        <strain evidence="7 8">BX4</strain>
    </source>
</reference>
<dbReference type="InterPro" id="IPR050131">
    <property type="entry name" value="Peptidase_S8_subtilisin-like"/>
</dbReference>
<dbReference type="PRINTS" id="PR00723">
    <property type="entry name" value="SUBTILISIN"/>
</dbReference>
<evidence type="ECO:0000259" key="6">
    <source>
        <dbReference type="Pfam" id="PF00082"/>
    </source>
</evidence>
<feature type="active site" description="Charge relay system" evidence="5">
    <location>
        <position position="173"/>
    </location>
</feature>
<dbReference type="Gene3D" id="2.60.120.1290">
    <property type="match status" value="1"/>
</dbReference>
<dbReference type="EMBL" id="JACOOZ010000001">
    <property type="protein sequence ID" value="MBC5666460.1"/>
    <property type="molecule type" value="Genomic_DNA"/>
</dbReference>
<evidence type="ECO:0000256" key="5">
    <source>
        <dbReference type="PROSITE-ProRule" id="PRU01240"/>
    </source>
</evidence>
<protein>
    <submittedName>
        <fullName evidence="7">S8 family peptidase</fullName>
    </submittedName>
</protein>
<evidence type="ECO:0000256" key="2">
    <source>
        <dbReference type="ARBA" id="ARBA00022670"/>
    </source>
</evidence>
<dbReference type="PROSITE" id="PS00136">
    <property type="entry name" value="SUBTILASE_ASP"/>
    <property type="match status" value="1"/>
</dbReference>
<dbReference type="InterPro" id="IPR000209">
    <property type="entry name" value="Peptidase_S8/S53_dom"/>
</dbReference>
<name>A0ABR7F0W2_9FIRM</name>
<keyword evidence="8" id="KW-1185">Reference proteome</keyword>
<comment type="similarity">
    <text evidence="1 5">Belongs to the peptidase S8 family.</text>
</comment>
<evidence type="ECO:0000256" key="1">
    <source>
        <dbReference type="ARBA" id="ARBA00011073"/>
    </source>
</evidence>
<dbReference type="PANTHER" id="PTHR43806">
    <property type="entry name" value="PEPTIDASE S8"/>
    <property type="match status" value="1"/>
</dbReference>
<evidence type="ECO:0000313" key="8">
    <source>
        <dbReference type="Proteomes" id="UP000597877"/>
    </source>
</evidence>
<dbReference type="PANTHER" id="PTHR43806:SF11">
    <property type="entry name" value="CEREVISIN-RELATED"/>
    <property type="match status" value="1"/>
</dbReference>
<comment type="caution">
    <text evidence="7">The sequence shown here is derived from an EMBL/GenBank/DDBJ whole genome shotgun (WGS) entry which is preliminary data.</text>
</comment>
<keyword evidence="2 5" id="KW-0645">Protease</keyword>
<dbReference type="Gene3D" id="3.40.50.200">
    <property type="entry name" value="Peptidase S8/S53 domain"/>
    <property type="match status" value="1"/>
</dbReference>
<feature type="active site" description="Charge relay system" evidence="5">
    <location>
        <position position="105"/>
    </location>
</feature>
<dbReference type="InterPro" id="IPR034045">
    <property type="entry name" value="Pep_S8_CspA-like"/>
</dbReference>
<organism evidence="7 8">
    <name type="scientific">Eubacterium segne</name>
    <dbReference type="NCBI Taxonomy" id="2763045"/>
    <lineage>
        <taxon>Bacteria</taxon>
        <taxon>Bacillati</taxon>
        <taxon>Bacillota</taxon>
        <taxon>Clostridia</taxon>
        <taxon>Eubacteriales</taxon>
        <taxon>Eubacteriaceae</taxon>
        <taxon>Eubacterium</taxon>
    </lineage>
</organism>
<evidence type="ECO:0000256" key="3">
    <source>
        <dbReference type="ARBA" id="ARBA00022801"/>
    </source>
</evidence>
<evidence type="ECO:0000313" key="7">
    <source>
        <dbReference type="EMBL" id="MBC5666460.1"/>
    </source>
</evidence>
<dbReference type="SUPFAM" id="SSF52743">
    <property type="entry name" value="Subtilisin-like"/>
    <property type="match status" value="1"/>
</dbReference>
<dbReference type="RefSeq" id="WP_118589131.1">
    <property type="nucleotide sequence ID" value="NZ_JACOOZ010000001.1"/>
</dbReference>
<keyword evidence="4 5" id="KW-0720">Serine protease</keyword>
<dbReference type="Proteomes" id="UP000597877">
    <property type="component" value="Unassembled WGS sequence"/>
</dbReference>
<accession>A0ABR7F0W2</accession>
<dbReference type="InterPro" id="IPR017310">
    <property type="entry name" value="Pept_S8A_subtilisin_clostridia"/>
</dbReference>
<evidence type="ECO:0000256" key="4">
    <source>
        <dbReference type="ARBA" id="ARBA00022825"/>
    </source>
</evidence>
<dbReference type="InterPro" id="IPR036852">
    <property type="entry name" value="Peptidase_S8/S53_dom_sf"/>
</dbReference>
<dbReference type="PROSITE" id="PS51892">
    <property type="entry name" value="SUBTILASE"/>
    <property type="match status" value="1"/>
</dbReference>
<keyword evidence="3 5" id="KW-0378">Hydrolase</keyword>
<feature type="active site" description="Charge relay system" evidence="5">
    <location>
        <position position="494"/>
    </location>
</feature>